<protein>
    <recommendedName>
        <fullName evidence="2">histidine kinase</fullName>
        <ecNumber evidence="2">2.7.13.3</ecNumber>
    </recommendedName>
</protein>
<dbReference type="InterPro" id="IPR003594">
    <property type="entry name" value="HATPase_dom"/>
</dbReference>
<dbReference type="EMBL" id="BMFO01000002">
    <property type="protein sequence ID" value="GGF88336.1"/>
    <property type="molecule type" value="Genomic_DNA"/>
</dbReference>
<dbReference type="Pfam" id="PF02518">
    <property type="entry name" value="HATPase_c"/>
    <property type="match status" value="1"/>
</dbReference>
<evidence type="ECO:0000256" key="5">
    <source>
        <dbReference type="ARBA" id="ARBA00022741"/>
    </source>
</evidence>
<evidence type="ECO:0000256" key="7">
    <source>
        <dbReference type="ARBA" id="ARBA00022840"/>
    </source>
</evidence>
<dbReference type="InterPro" id="IPR005467">
    <property type="entry name" value="His_kinase_dom"/>
</dbReference>
<name>A0A917CH56_9GAMM</name>
<dbReference type="GO" id="GO:0000155">
    <property type="term" value="F:phosphorelay sensor kinase activity"/>
    <property type="evidence" value="ECO:0007669"/>
    <property type="project" value="InterPro"/>
</dbReference>
<dbReference type="InterPro" id="IPR004358">
    <property type="entry name" value="Sig_transdc_His_kin-like_C"/>
</dbReference>
<evidence type="ECO:0000313" key="11">
    <source>
        <dbReference type="Proteomes" id="UP000632858"/>
    </source>
</evidence>
<organism evidence="10 11">
    <name type="scientific">Arenimonas maotaiensis</name>
    <dbReference type="NCBI Taxonomy" id="1446479"/>
    <lineage>
        <taxon>Bacteria</taxon>
        <taxon>Pseudomonadati</taxon>
        <taxon>Pseudomonadota</taxon>
        <taxon>Gammaproteobacteria</taxon>
        <taxon>Lysobacterales</taxon>
        <taxon>Lysobacteraceae</taxon>
        <taxon>Arenimonas</taxon>
    </lineage>
</organism>
<evidence type="ECO:0000256" key="8">
    <source>
        <dbReference type="ARBA" id="ARBA00023012"/>
    </source>
</evidence>
<dbReference type="SUPFAM" id="SSF47384">
    <property type="entry name" value="Homodimeric domain of signal transducing histidine kinase"/>
    <property type="match status" value="1"/>
</dbReference>
<dbReference type="Proteomes" id="UP000632858">
    <property type="component" value="Unassembled WGS sequence"/>
</dbReference>
<reference evidence="10" key="1">
    <citation type="journal article" date="2014" name="Int. J. Syst. Evol. Microbiol.">
        <title>Complete genome sequence of Corynebacterium casei LMG S-19264T (=DSM 44701T), isolated from a smear-ripened cheese.</title>
        <authorList>
            <consortium name="US DOE Joint Genome Institute (JGI-PGF)"/>
            <person name="Walter F."/>
            <person name="Albersmeier A."/>
            <person name="Kalinowski J."/>
            <person name="Ruckert C."/>
        </authorList>
    </citation>
    <scope>NUCLEOTIDE SEQUENCE</scope>
    <source>
        <strain evidence="10">CGMCC 1.12726</strain>
    </source>
</reference>
<keyword evidence="4" id="KW-0808">Transferase</keyword>
<dbReference type="Pfam" id="PF00512">
    <property type="entry name" value="HisKA"/>
    <property type="match status" value="1"/>
</dbReference>
<dbReference type="PANTHER" id="PTHR43065">
    <property type="entry name" value="SENSOR HISTIDINE KINASE"/>
    <property type="match status" value="1"/>
</dbReference>
<evidence type="ECO:0000256" key="3">
    <source>
        <dbReference type="ARBA" id="ARBA00022553"/>
    </source>
</evidence>
<keyword evidence="3" id="KW-0597">Phosphoprotein</keyword>
<proteinExistence type="predicted"/>
<feature type="domain" description="Histidine kinase" evidence="9">
    <location>
        <begin position="129"/>
        <end position="340"/>
    </location>
</feature>
<keyword evidence="7" id="KW-0067">ATP-binding</keyword>
<dbReference type="SUPFAM" id="SSF55874">
    <property type="entry name" value="ATPase domain of HSP90 chaperone/DNA topoisomerase II/histidine kinase"/>
    <property type="match status" value="1"/>
</dbReference>
<dbReference type="CDD" id="cd00082">
    <property type="entry name" value="HisKA"/>
    <property type="match status" value="1"/>
</dbReference>
<sequence>MSVIETAAFDHLATPILWLDGQARVRDCNVAFSGWLSVGKRRLQGVDIDVLDREAPRLRDLCGQCRLPEERMQALRLQLGFAGVKDRFADAIVVREAEGWRIEWHPRAEFEGEDPALALPAALSVAFKGLAHELRNPLAGLKGAAQLLQKKLADQSGTLPLARLIENEVDRLTQLIDQFMHPAPPKAHVPVNIHGVLETVRQLADAEAGWSVKLVRDYDPSLPEVMGDADRLTQAVLNLVRNALQSGAGQVVLRTRAEHQVLIADQLSRLAIRVEIADDGRGVPDDLQENIFLPLVSGRAEGTGLGLPLAMRIAREHGGSLGFRSRPGHTVFTLLLPAPEETA</sequence>
<comment type="catalytic activity">
    <reaction evidence="1">
        <text>ATP + protein L-histidine = ADP + protein N-phospho-L-histidine.</text>
        <dbReference type="EC" id="2.7.13.3"/>
    </reaction>
</comment>
<dbReference type="InterPro" id="IPR003661">
    <property type="entry name" value="HisK_dim/P_dom"/>
</dbReference>
<evidence type="ECO:0000256" key="1">
    <source>
        <dbReference type="ARBA" id="ARBA00000085"/>
    </source>
</evidence>
<dbReference type="Gene3D" id="1.10.287.130">
    <property type="match status" value="1"/>
</dbReference>
<dbReference type="RefSeq" id="WP_188448018.1">
    <property type="nucleotide sequence ID" value="NZ_BMFO01000002.1"/>
</dbReference>
<dbReference type="PRINTS" id="PR00344">
    <property type="entry name" value="BCTRLSENSOR"/>
</dbReference>
<dbReference type="Gene3D" id="3.30.565.10">
    <property type="entry name" value="Histidine kinase-like ATPase, C-terminal domain"/>
    <property type="match status" value="1"/>
</dbReference>
<accession>A0A917CH56</accession>
<keyword evidence="11" id="KW-1185">Reference proteome</keyword>
<evidence type="ECO:0000256" key="2">
    <source>
        <dbReference type="ARBA" id="ARBA00012438"/>
    </source>
</evidence>
<dbReference type="PANTHER" id="PTHR43065:SF16">
    <property type="entry name" value="SENSORY HISTIDINE KINASE_PHOSPHATASE NTRB"/>
    <property type="match status" value="1"/>
</dbReference>
<evidence type="ECO:0000259" key="9">
    <source>
        <dbReference type="PROSITE" id="PS50109"/>
    </source>
</evidence>
<dbReference type="PROSITE" id="PS50109">
    <property type="entry name" value="HIS_KIN"/>
    <property type="match status" value="1"/>
</dbReference>
<keyword evidence="6" id="KW-0418">Kinase</keyword>
<dbReference type="SMART" id="SM00387">
    <property type="entry name" value="HATPase_c"/>
    <property type="match status" value="1"/>
</dbReference>
<dbReference type="GO" id="GO:0005524">
    <property type="term" value="F:ATP binding"/>
    <property type="evidence" value="ECO:0007669"/>
    <property type="project" value="UniProtKB-KW"/>
</dbReference>
<evidence type="ECO:0000256" key="6">
    <source>
        <dbReference type="ARBA" id="ARBA00022777"/>
    </source>
</evidence>
<evidence type="ECO:0000256" key="4">
    <source>
        <dbReference type="ARBA" id="ARBA00022679"/>
    </source>
</evidence>
<dbReference type="AlphaFoldDB" id="A0A917CH56"/>
<reference evidence="10" key="2">
    <citation type="submission" date="2020-09" db="EMBL/GenBank/DDBJ databases">
        <authorList>
            <person name="Sun Q."/>
            <person name="Zhou Y."/>
        </authorList>
    </citation>
    <scope>NUCLEOTIDE SEQUENCE</scope>
    <source>
        <strain evidence="10">CGMCC 1.12726</strain>
    </source>
</reference>
<keyword evidence="8" id="KW-0902">Two-component regulatory system</keyword>
<dbReference type="InterPro" id="IPR036097">
    <property type="entry name" value="HisK_dim/P_sf"/>
</dbReference>
<comment type="caution">
    <text evidence="10">The sequence shown here is derived from an EMBL/GenBank/DDBJ whole genome shotgun (WGS) entry which is preliminary data.</text>
</comment>
<dbReference type="EC" id="2.7.13.3" evidence="2"/>
<dbReference type="SMART" id="SM00388">
    <property type="entry name" value="HisKA"/>
    <property type="match status" value="1"/>
</dbReference>
<keyword evidence="5" id="KW-0547">Nucleotide-binding</keyword>
<evidence type="ECO:0000313" key="10">
    <source>
        <dbReference type="EMBL" id="GGF88336.1"/>
    </source>
</evidence>
<dbReference type="InterPro" id="IPR036890">
    <property type="entry name" value="HATPase_C_sf"/>
</dbReference>
<gene>
    <name evidence="10" type="primary">ntrB</name>
    <name evidence="10" type="ORF">GCM10010960_07740</name>
</gene>